<feature type="transmembrane region" description="Helical" evidence="1">
    <location>
        <begin position="48"/>
        <end position="68"/>
    </location>
</feature>
<evidence type="ECO:0000313" key="3">
    <source>
        <dbReference type="Proteomes" id="UP000287224"/>
    </source>
</evidence>
<proteinExistence type="predicted"/>
<comment type="caution">
    <text evidence="2">The sequence shown here is derived from an EMBL/GenBank/DDBJ whole genome shotgun (WGS) entry which is preliminary data.</text>
</comment>
<keyword evidence="1" id="KW-0472">Membrane</keyword>
<feature type="transmembrane region" description="Helical" evidence="1">
    <location>
        <begin position="124"/>
        <end position="147"/>
    </location>
</feature>
<accession>A0A401ZDV7</accession>
<dbReference type="EMBL" id="BIFQ01000001">
    <property type="protein sequence ID" value="GCE05035.1"/>
    <property type="molecule type" value="Genomic_DNA"/>
</dbReference>
<keyword evidence="3" id="KW-1185">Reference proteome</keyword>
<dbReference type="AlphaFoldDB" id="A0A401ZDV7"/>
<feature type="transmembrane region" description="Helical" evidence="1">
    <location>
        <begin position="75"/>
        <end position="94"/>
    </location>
</feature>
<evidence type="ECO:0000313" key="2">
    <source>
        <dbReference type="EMBL" id="GCE05035.1"/>
    </source>
</evidence>
<feature type="transmembrane region" description="Helical" evidence="1">
    <location>
        <begin position="100"/>
        <end position="117"/>
    </location>
</feature>
<evidence type="ECO:0008006" key="4">
    <source>
        <dbReference type="Google" id="ProtNLM"/>
    </source>
</evidence>
<protein>
    <recommendedName>
        <fullName evidence="4">Glycosyltransferase RgtA/B/C/D-like domain-containing protein</fullName>
    </recommendedName>
</protein>
<keyword evidence="1" id="KW-0812">Transmembrane</keyword>
<gene>
    <name evidence="2" type="ORF">KDAU_23640</name>
</gene>
<organism evidence="2 3">
    <name type="scientific">Dictyobacter aurantiacus</name>
    <dbReference type="NCBI Taxonomy" id="1936993"/>
    <lineage>
        <taxon>Bacteria</taxon>
        <taxon>Bacillati</taxon>
        <taxon>Chloroflexota</taxon>
        <taxon>Ktedonobacteria</taxon>
        <taxon>Ktedonobacterales</taxon>
        <taxon>Dictyobacteraceae</taxon>
        <taxon>Dictyobacter</taxon>
    </lineage>
</organism>
<sequence>MGYLWYAKGDPLLFSKAEAVDWNRAFRYPWVGIHDALHALFVPGPLQISNAINISSFFVSAIILGSNWKRLPLHYALFAMVLIIFPLCYPIGTIDALSAIPRYMLIVFPVVIISASWKQQRLATLCLAVSLALFTFNVMLFICHYWVA</sequence>
<name>A0A401ZDV7_9CHLR</name>
<dbReference type="Proteomes" id="UP000287224">
    <property type="component" value="Unassembled WGS sequence"/>
</dbReference>
<evidence type="ECO:0000256" key="1">
    <source>
        <dbReference type="SAM" id="Phobius"/>
    </source>
</evidence>
<keyword evidence="1" id="KW-1133">Transmembrane helix</keyword>
<reference evidence="3" key="1">
    <citation type="submission" date="2018-12" db="EMBL/GenBank/DDBJ databases">
        <title>Tengunoibacter tsumagoiensis gen. nov., sp. nov., Dictyobacter kobayashii sp. nov., D. alpinus sp. nov., and D. joshuensis sp. nov. and description of Dictyobacteraceae fam. nov. within the order Ktedonobacterales isolated from Tengu-no-mugimeshi.</title>
        <authorList>
            <person name="Wang C.M."/>
            <person name="Zheng Y."/>
            <person name="Sakai Y."/>
            <person name="Toyoda A."/>
            <person name="Minakuchi Y."/>
            <person name="Abe K."/>
            <person name="Yokota A."/>
            <person name="Yabe S."/>
        </authorList>
    </citation>
    <scope>NUCLEOTIDE SEQUENCE [LARGE SCALE GENOMIC DNA]</scope>
    <source>
        <strain evidence="3">S-27</strain>
    </source>
</reference>